<feature type="transmembrane region" description="Helical" evidence="1">
    <location>
        <begin position="170"/>
        <end position="194"/>
    </location>
</feature>
<dbReference type="KEGG" id="osu:NT6N_34470"/>
<dbReference type="PANTHER" id="PTHR39430:SF1">
    <property type="entry name" value="PROTEASE"/>
    <property type="match status" value="1"/>
</dbReference>
<dbReference type="Pfam" id="PF02517">
    <property type="entry name" value="Rce1-like"/>
    <property type="match status" value="1"/>
</dbReference>
<sequence length="353" mass="39539">MTMTEVKRLIQSDITKILLFLTLTAISAAIVSPFFFNVGKVIAEVVEARGSNPALLWFAHQCEISDFTRYFNYTLLICALLLAGPFIMWMRIGKTSKPQKNKPWLLRLPGHSIAHTSGQSLSHNGRSWFHFGTGLLLASSLTLLTMWLLLYTGWFHLNHPVMWIDAIKRATVIAAVSAVLEEWVFRGILLGICLRSLRPAVAIISVTVLYACVHFLSPLHGALLSEPGQWDTGFRMLSLVGQRFMHLHEFALPFLTMLMMGGILAYARYRTASLWLPIGMHLGWVFVHSLFQEIASPSSGHVSSAEFFISADRKSGVLPLAVLVATGLLVHFFVHASEVRRHVREEKDNEVSD</sequence>
<keyword evidence="1" id="KW-1133">Transmembrane helix</keyword>
<keyword evidence="1" id="KW-0812">Transmembrane</keyword>
<proteinExistence type="predicted"/>
<feature type="transmembrane region" description="Helical" evidence="1">
    <location>
        <begin position="70"/>
        <end position="92"/>
    </location>
</feature>
<feature type="transmembrane region" description="Helical" evidence="1">
    <location>
        <begin position="128"/>
        <end position="150"/>
    </location>
</feature>
<dbReference type="InterPro" id="IPR003675">
    <property type="entry name" value="Rce1/LyrA-like_dom"/>
</dbReference>
<dbReference type="PANTHER" id="PTHR39430">
    <property type="entry name" value="MEMBRANE-ASSOCIATED PROTEASE-RELATED"/>
    <property type="match status" value="1"/>
</dbReference>
<feature type="transmembrane region" description="Helical" evidence="1">
    <location>
        <begin position="315"/>
        <end position="334"/>
    </location>
</feature>
<feature type="transmembrane region" description="Helical" evidence="1">
    <location>
        <begin position="274"/>
        <end position="295"/>
    </location>
</feature>
<dbReference type="EMBL" id="AP026866">
    <property type="protein sequence ID" value="BDS08407.1"/>
    <property type="molecule type" value="Genomic_DNA"/>
</dbReference>
<feature type="domain" description="CAAX prenyl protease 2/Lysostaphin resistance protein A-like" evidence="2">
    <location>
        <begin position="170"/>
        <end position="286"/>
    </location>
</feature>
<dbReference type="AlphaFoldDB" id="A0AAT9FQI2"/>
<feature type="transmembrane region" description="Helical" evidence="1">
    <location>
        <begin position="244"/>
        <end position="267"/>
    </location>
</feature>
<feature type="transmembrane region" description="Helical" evidence="1">
    <location>
        <begin position="201"/>
        <end position="224"/>
    </location>
</feature>
<evidence type="ECO:0000256" key="1">
    <source>
        <dbReference type="SAM" id="Phobius"/>
    </source>
</evidence>
<gene>
    <name evidence="3" type="ORF">NT6N_34470</name>
</gene>
<organism evidence="3">
    <name type="scientific">Oceaniferula spumae</name>
    <dbReference type="NCBI Taxonomy" id="2979115"/>
    <lineage>
        <taxon>Bacteria</taxon>
        <taxon>Pseudomonadati</taxon>
        <taxon>Verrucomicrobiota</taxon>
        <taxon>Verrucomicrobiia</taxon>
        <taxon>Verrucomicrobiales</taxon>
        <taxon>Verrucomicrobiaceae</taxon>
        <taxon>Oceaniferula</taxon>
    </lineage>
</organism>
<keyword evidence="1" id="KW-0472">Membrane</keyword>
<accession>A0AAT9FQI2</accession>
<name>A0AAT9FQI2_9BACT</name>
<dbReference type="GO" id="GO:0004175">
    <property type="term" value="F:endopeptidase activity"/>
    <property type="evidence" value="ECO:0007669"/>
    <property type="project" value="UniProtKB-ARBA"/>
</dbReference>
<protein>
    <recommendedName>
        <fullName evidence="2">CAAX prenyl protease 2/Lysostaphin resistance protein A-like domain-containing protein</fullName>
    </recommendedName>
</protein>
<reference evidence="3" key="1">
    <citation type="submission" date="2024-07" db="EMBL/GenBank/DDBJ databases">
        <title>Complete genome sequence of Verrucomicrobiaceae bacterium NT6N.</title>
        <authorList>
            <person name="Huang C."/>
            <person name="Takami H."/>
            <person name="Hamasaki K."/>
        </authorList>
    </citation>
    <scope>NUCLEOTIDE SEQUENCE</scope>
    <source>
        <strain evidence="3">NT6N</strain>
    </source>
</reference>
<evidence type="ECO:0000259" key="2">
    <source>
        <dbReference type="Pfam" id="PF02517"/>
    </source>
</evidence>
<feature type="transmembrane region" description="Helical" evidence="1">
    <location>
        <begin position="17"/>
        <end position="36"/>
    </location>
</feature>
<dbReference type="GO" id="GO:0080120">
    <property type="term" value="P:CAAX-box protein maturation"/>
    <property type="evidence" value="ECO:0007669"/>
    <property type="project" value="UniProtKB-ARBA"/>
</dbReference>
<evidence type="ECO:0000313" key="3">
    <source>
        <dbReference type="EMBL" id="BDS08407.1"/>
    </source>
</evidence>